<evidence type="ECO:0000256" key="2">
    <source>
        <dbReference type="SAM" id="Phobius"/>
    </source>
</evidence>
<name>A0A1I7YXY6_9BILA</name>
<accession>A0A1I7YXY6</accession>
<reference evidence="5" key="1">
    <citation type="submission" date="2016-11" db="UniProtKB">
        <authorList>
            <consortium name="WormBaseParasite"/>
        </authorList>
    </citation>
    <scope>IDENTIFICATION</scope>
</reference>
<dbReference type="Proteomes" id="UP000095287">
    <property type="component" value="Unplaced"/>
</dbReference>
<evidence type="ECO:0000256" key="1">
    <source>
        <dbReference type="SAM" id="MobiDB-lite"/>
    </source>
</evidence>
<feature type="signal peptide" evidence="3">
    <location>
        <begin position="1"/>
        <end position="17"/>
    </location>
</feature>
<evidence type="ECO:0000313" key="5">
    <source>
        <dbReference type="WBParaSite" id="L893_g20980.t1"/>
    </source>
</evidence>
<organism evidence="4 5">
    <name type="scientific">Steinernema glaseri</name>
    <dbReference type="NCBI Taxonomy" id="37863"/>
    <lineage>
        <taxon>Eukaryota</taxon>
        <taxon>Metazoa</taxon>
        <taxon>Ecdysozoa</taxon>
        <taxon>Nematoda</taxon>
        <taxon>Chromadorea</taxon>
        <taxon>Rhabditida</taxon>
        <taxon>Tylenchina</taxon>
        <taxon>Panagrolaimomorpha</taxon>
        <taxon>Strongyloidoidea</taxon>
        <taxon>Steinernematidae</taxon>
        <taxon>Steinernema</taxon>
    </lineage>
</organism>
<feature type="region of interest" description="Disordered" evidence="1">
    <location>
        <begin position="89"/>
        <end position="108"/>
    </location>
</feature>
<keyword evidence="3" id="KW-0732">Signal</keyword>
<dbReference type="AlphaFoldDB" id="A0A1I7YXY6"/>
<keyword evidence="2" id="KW-0472">Membrane</keyword>
<evidence type="ECO:0000313" key="4">
    <source>
        <dbReference type="Proteomes" id="UP000095287"/>
    </source>
</evidence>
<keyword evidence="2" id="KW-1133">Transmembrane helix</keyword>
<keyword evidence="4" id="KW-1185">Reference proteome</keyword>
<feature type="compositionally biased region" description="Low complexity" evidence="1">
    <location>
        <begin position="97"/>
        <end position="108"/>
    </location>
</feature>
<protein>
    <submittedName>
        <fullName evidence="5">Frizzled domain-containing protein</fullName>
    </submittedName>
</protein>
<feature type="transmembrane region" description="Helical" evidence="2">
    <location>
        <begin position="152"/>
        <end position="174"/>
    </location>
</feature>
<evidence type="ECO:0000256" key="3">
    <source>
        <dbReference type="SAM" id="SignalP"/>
    </source>
</evidence>
<dbReference type="WBParaSite" id="L893_g20980.t1">
    <property type="protein sequence ID" value="L893_g20980.t1"/>
    <property type="gene ID" value="L893_g20980"/>
</dbReference>
<keyword evidence="2" id="KW-0812">Transmembrane</keyword>
<proteinExistence type="predicted"/>
<sequence>MCVLFTFKCPFLVLSDAYNVFSKASCLPLCYVNPDRNSAHVLPSEQQRIAKRLKEKMSPTMRRSVPSLAQGRHLNSSDSVKAMDIYDELPRKESRQSRNSVSSTGSTSTVDSAQINLYLQKRDSRSSMTGSLAGRRTSVDSTELFRKRSTSLCILLVEIVAITFGIGVNMFFALRPQNDTSFDIKIARYYSMVTVSFALSL</sequence>
<feature type="chain" id="PRO_5009312748" evidence="3">
    <location>
        <begin position="18"/>
        <end position="201"/>
    </location>
</feature>